<keyword evidence="4 7" id="KW-0812">Transmembrane</keyword>
<evidence type="ECO:0000313" key="11">
    <source>
        <dbReference type="Proteomes" id="UP000283458"/>
    </source>
</evidence>
<keyword evidence="3" id="KW-1003">Cell membrane</keyword>
<name>A0A418VW11_9PROT</name>
<dbReference type="InterPro" id="IPR035906">
    <property type="entry name" value="MetI-like_sf"/>
</dbReference>
<protein>
    <submittedName>
        <fullName evidence="10">ABC transporter permease</fullName>
    </submittedName>
</protein>
<comment type="similarity">
    <text evidence="7">Belongs to the binding-protein-dependent transport system permease family.</text>
</comment>
<dbReference type="EMBL" id="QYUL01000002">
    <property type="protein sequence ID" value="RJF81346.1"/>
    <property type="molecule type" value="Genomic_DNA"/>
</dbReference>
<keyword evidence="6 7" id="KW-0472">Membrane</keyword>
<evidence type="ECO:0000256" key="8">
    <source>
        <dbReference type="SAM" id="MobiDB-lite"/>
    </source>
</evidence>
<feature type="domain" description="ABC transmembrane type-1" evidence="9">
    <location>
        <begin position="103"/>
        <end position="292"/>
    </location>
</feature>
<evidence type="ECO:0000256" key="6">
    <source>
        <dbReference type="ARBA" id="ARBA00023136"/>
    </source>
</evidence>
<dbReference type="GO" id="GO:0005886">
    <property type="term" value="C:plasma membrane"/>
    <property type="evidence" value="ECO:0007669"/>
    <property type="project" value="UniProtKB-SubCell"/>
</dbReference>
<dbReference type="GO" id="GO:0055085">
    <property type="term" value="P:transmembrane transport"/>
    <property type="evidence" value="ECO:0007669"/>
    <property type="project" value="InterPro"/>
</dbReference>
<dbReference type="OrthoDB" id="9766870at2"/>
<dbReference type="PANTHER" id="PTHR43386:SF25">
    <property type="entry name" value="PEPTIDE ABC TRANSPORTER PERMEASE PROTEIN"/>
    <property type="match status" value="1"/>
</dbReference>
<proteinExistence type="inferred from homology"/>
<dbReference type="InterPro" id="IPR050366">
    <property type="entry name" value="BP-dependent_transpt_permease"/>
</dbReference>
<dbReference type="Pfam" id="PF00528">
    <property type="entry name" value="BPD_transp_1"/>
    <property type="match status" value="1"/>
</dbReference>
<evidence type="ECO:0000256" key="1">
    <source>
        <dbReference type="ARBA" id="ARBA00004651"/>
    </source>
</evidence>
<feature type="transmembrane region" description="Helical" evidence="7">
    <location>
        <begin position="39"/>
        <end position="59"/>
    </location>
</feature>
<dbReference type="SUPFAM" id="SSF161098">
    <property type="entry name" value="MetI-like"/>
    <property type="match status" value="1"/>
</dbReference>
<gene>
    <name evidence="10" type="ORF">D3877_14290</name>
</gene>
<feature type="region of interest" description="Disordered" evidence="8">
    <location>
        <begin position="1"/>
        <end position="29"/>
    </location>
</feature>
<organism evidence="10 11">
    <name type="scientific">Azospirillum cavernae</name>
    <dbReference type="NCBI Taxonomy" id="2320860"/>
    <lineage>
        <taxon>Bacteria</taxon>
        <taxon>Pseudomonadati</taxon>
        <taxon>Pseudomonadota</taxon>
        <taxon>Alphaproteobacteria</taxon>
        <taxon>Rhodospirillales</taxon>
        <taxon>Azospirillaceae</taxon>
        <taxon>Azospirillum</taxon>
    </lineage>
</organism>
<evidence type="ECO:0000256" key="2">
    <source>
        <dbReference type="ARBA" id="ARBA00022448"/>
    </source>
</evidence>
<feature type="compositionally biased region" description="Low complexity" evidence="8">
    <location>
        <begin position="11"/>
        <end position="20"/>
    </location>
</feature>
<dbReference type="Gene3D" id="1.10.3720.10">
    <property type="entry name" value="MetI-like"/>
    <property type="match status" value="1"/>
</dbReference>
<evidence type="ECO:0000256" key="5">
    <source>
        <dbReference type="ARBA" id="ARBA00022989"/>
    </source>
</evidence>
<evidence type="ECO:0000256" key="4">
    <source>
        <dbReference type="ARBA" id="ARBA00022692"/>
    </source>
</evidence>
<accession>A0A418VW11</accession>
<comment type="subcellular location">
    <subcellularLocation>
        <location evidence="1 7">Cell membrane</location>
        <topology evidence="1 7">Multi-pass membrane protein</topology>
    </subcellularLocation>
</comment>
<keyword evidence="2 7" id="KW-0813">Transport</keyword>
<dbReference type="PROSITE" id="PS50928">
    <property type="entry name" value="ABC_TM1"/>
    <property type="match status" value="1"/>
</dbReference>
<feature type="transmembrane region" description="Helical" evidence="7">
    <location>
        <begin position="107"/>
        <end position="135"/>
    </location>
</feature>
<feature type="transmembrane region" description="Helical" evidence="7">
    <location>
        <begin position="156"/>
        <end position="178"/>
    </location>
</feature>
<evidence type="ECO:0000256" key="3">
    <source>
        <dbReference type="ARBA" id="ARBA00022475"/>
    </source>
</evidence>
<dbReference type="RefSeq" id="WP_119831435.1">
    <property type="nucleotide sequence ID" value="NZ_QYUL01000002.1"/>
</dbReference>
<dbReference type="CDD" id="cd06261">
    <property type="entry name" value="TM_PBP2"/>
    <property type="match status" value="1"/>
</dbReference>
<sequence>MTHHETPPPALAEAPPAGGPSTDSLSAPSSRRHLSFPKIGVVGMLGAMIVLFWLVMALFGNQFAPYDVGEILDADVFEPMSRLYPFGTDYLGRDILSRVLAGTRQTVGIALIATSLAALGGALGGLAAAVTGGWFDALLSRTLDALVSIPSKMFGLILVAAFGSSIPALILTLAVIYLPGCYRLVRAVAVNVAALDFVLVARARGEGKFHIMTREVLPNIVGPVLADFGLRFVYVVLLLSSLSFLGLGVQPPDADWGSLVRENIGGLPYGAPAVIMPALAIASLTIGVNMLIDSLFGRSLRRKGAA</sequence>
<keyword evidence="5 7" id="KW-1133">Transmembrane helix</keyword>
<keyword evidence="11" id="KW-1185">Reference proteome</keyword>
<dbReference type="PANTHER" id="PTHR43386">
    <property type="entry name" value="OLIGOPEPTIDE TRANSPORT SYSTEM PERMEASE PROTEIN APPC"/>
    <property type="match status" value="1"/>
</dbReference>
<evidence type="ECO:0000313" key="10">
    <source>
        <dbReference type="EMBL" id="RJF81346.1"/>
    </source>
</evidence>
<reference evidence="10 11" key="1">
    <citation type="submission" date="2018-09" db="EMBL/GenBank/DDBJ databases">
        <authorList>
            <person name="Zhu H."/>
        </authorList>
    </citation>
    <scope>NUCLEOTIDE SEQUENCE [LARGE SCALE GENOMIC DNA]</scope>
    <source>
        <strain evidence="10 11">K2W22B-5</strain>
    </source>
</reference>
<dbReference type="AlphaFoldDB" id="A0A418VW11"/>
<comment type="caution">
    <text evidence="10">The sequence shown here is derived from an EMBL/GenBank/DDBJ whole genome shotgun (WGS) entry which is preliminary data.</text>
</comment>
<dbReference type="Proteomes" id="UP000283458">
    <property type="component" value="Unassembled WGS sequence"/>
</dbReference>
<dbReference type="InterPro" id="IPR000515">
    <property type="entry name" value="MetI-like"/>
</dbReference>
<feature type="transmembrane region" description="Helical" evidence="7">
    <location>
        <begin position="224"/>
        <end position="249"/>
    </location>
</feature>
<feature type="transmembrane region" description="Helical" evidence="7">
    <location>
        <begin position="269"/>
        <end position="292"/>
    </location>
</feature>
<evidence type="ECO:0000256" key="7">
    <source>
        <dbReference type="RuleBase" id="RU363032"/>
    </source>
</evidence>
<evidence type="ECO:0000259" key="9">
    <source>
        <dbReference type="PROSITE" id="PS50928"/>
    </source>
</evidence>